<comment type="caution">
    <text evidence="2">The sequence shown here is derived from an EMBL/GenBank/DDBJ whole genome shotgun (WGS) entry which is preliminary data.</text>
</comment>
<organism evidence="2 3">
    <name type="scientific">Cupriavidus pauculus</name>
    <dbReference type="NCBI Taxonomy" id="82633"/>
    <lineage>
        <taxon>Bacteria</taxon>
        <taxon>Pseudomonadati</taxon>
        <taxon>Pseudomonadota</taxon>
        <taxon>Betaproteobacteria</taxon>
        <taxon>Burkholderiales</taxon>
        <taxon>Burkholderiaceae</taxon>
        <taxon>Cupriavidus</taxon>
    </lineage>
</organism>
<protein>
    <submittedName>
        <fullName evidence="2">Transposase</fullName>
    </submittedName>
</protein>
<proteinExistence type="predicted"/>
<dbReference type="EMBL" id="PJRP01000014">
    <property type="protein sequence ID" value="PLP97900.1"/>
    <property type="molecule type" value="Genomic_DNA"/>
</dbReference>
<dbReference type="Pfam" id="PF11000">
    <property type="entry name" value="DUF2840"/>
    <property type="match status" value="1"/>
</dbReference>
<evidence type="ECO:0000313" key="2">
    <source>
        <dbReference type="EMBL" id="PLP97900.1"/>
    </source>
</evidence>
<dbReference type="InterPro" id="IPR021263">
    <property type="entry name" value="DUF2840"/>
</dbReference>
<accession>A0A2N5C6U8</accession>
<reference evidence="2 3" key="1">
    <citation type="submission" date="2017-12" db="EMBL/GenBank/DDBJ databases">
        <title>Genome sequence of the active heterotrophic nitrifier-denitrifier, Cupriavidus pauculus UM1.</title>
        <authorList>
            <person name="Putonti C."/>
            <person name="Castignetti D."/>
        </authorList>
    </citation>
    <scope>NUCLEOTIDE SEQUENCE [LARGE SCALE GENOMIC DNA]</scope>
    <source>
        <strain evidence="2 3">UM1</strain>
    </source>
</reference>
<evidence type="ECO:0000256" key="1">
    <source>
        <dbReference type="SAM" id="MobiDB-lite"/>
    </source>
</evidence>
<dbReference type="RefSeq" id="WP_101683986.1">
    <property type="nucleotide sequence ID" value="NZ_PJRP01000014.1"/>
</dbReference>
<dbReference type="Proteomes" id="UP000234341">
    <property type="component" value="Unassembled WGS sequence"/>
</dbReference>
<name>A0A2N5C6U8_9BURK</name>
<evidence type="ECO:0000313" key="3">
    <source>
        <dbReference type="Proteomes" id="UP000234341"/>
    </source>
</evidence>
<dbReference type="OrthoDB" id="9810432at2"/>
<sequence>MHARRLTNGEGALPSASVAESPDPPGSSLTRVSLACIEGRLDLYLRFGAPVQILRLDDWRRVAMFAQDAIFARVSWQAGQLCGSRWQLMVMKSCRQGDAMQRMSGVRPGAQLLLHAEGEKSVRAVLLAIDAIEAQGIRPADVSPVYWCTLGNRLGARLPLPAYTAARHAAWLAGEGKC</sequence>
<gene>
    <name evidence="2" type="ORF">CYJ10_24155</name>
</gene>
<dbReference type="AlphaFoldDB" id="A0A2N5C6U8"/>
<feature type="region of interest" description="Disordered" evidence="1">
    <location>
        <begin position="1"/>
        <end position="26"/>
    </location>
</feature>